<proteinExistence type="predicted"/>
<gene>
    <name evidence="1" type="ORF">DOTSEDRAFT_75631</name>
</gene>
<dbReference type="Proteomes" id="UP000016933">
    <property type="component" value="Unassembled WGS sequence"/>
</dbReference>
<dbReference type="AlphaFoldDB" id="M2WJ47"/>
<evidence type="ECO:0000313" key="2">
    <source>
        <dbReference type="Proteomes" id="UP000016933"/>
    </source>
</evidence>
<protein>
    <submittedName>
        <fullName evidence="1">Uncharacterized protein</fullName>
    </submittedName>
</protein>
<reference evidence="1 2" key="2">
    <citation type="journal article" date="2012" name="PLoS Pathog.">
        <title>Diverse lifestyles and strategies of plant pathogenesis encoded in the genomes of eighteen Dothideomycetes fungi.</title>
        <authorList>
            <person name="Ohm R.A."/>
            <person name="Feau N."/>
            <person name="Henrissat B."/>
            <person name="Schoch C.L."/>
            <person name="Horwitz B.A."/>
            <person name="Barry K.W."/>
            <person name="Condon B.J."/>
            <person name="Copeland A.C."/>
            <person name="Dhillon B."/>
            <person name="Glaser F."/>
            <person name="Hesse C.N."/>
            <person name="Kosti I."/>
            <person name="LaButti K."/>
            <person name="Lindquist E.A."/>
            <person name="Lucas S."/>
            <person name="Salamov A.A."/>
            <person name="Bradshaw R.E."/>
            <person name="Ciuffetti L."/>
            <person name="Hamelin R.C."/>
            <person name="Kema G.H.J."/>
            <person name="Lawrence C."/>
            <person name="Scott J.A."/>
            <person name="Spatafora J.W."/>
            <person name="Turgeon B.G."/>
            <person name="de Wit P.J.G.M."/>
            <person name="Zhong S."/>
            <person name="Goodwin S.B."/>
            <person name="Grigoriev I.V."/>
        </authorList>
    </citation>
    <scope>NUCLEOTIDE SEQUENCE [LARGE SCALE GENOMIC DNA]</scope>
    <source>
        <strain evidence="2">NZE10 / CBS 128990</strain>
    </source>
</reference>
<reference evidence="2" key="1">
    <citation type="journal article" date="2012" name="PLoS Genet.">
        <title>The genomes of the fungal plant pathogens Cladosporium fulvum and Dothistroma septosporum reveal adaptation to different hosts and lifestyles but also signatures of common ancestry.</title>
        <authorList>
            <person name="de Wit P.J.G.M."/>
            <person name="van der Burgt A."/>
            <person name="Oekmen B."/>
            <person name="Stergiopoulos I."/>
            <person name="Abd-Elsalam K.A."/>
            <person name="Aerts A.L."/>
            <person name="Bahkali A.H."/>
            <person name="Beenen H.G."/>
            <person name="Chettri P."/>
            <person name="Cox M.P."/>
            <person name="Datema E."/>
            <person name="de Vries R.P."/>
            <person name="Dhillon B."/>
            <person name="Ganley A.R."/>
            <person name="Griffiths S.A."/>
            <person name="Guo Y."/>
            <person name="Hamelin R.C."/>
            <person name="Henrissat B."/>
            <person name="Kabir M.S."/>
            <person name="Jashni M.K."/>
            <person name="Kema G."/>
            <person name="Klaubauf S."/>
            <person name="Lapidus A."/>
            <person name="Levasseur A."/>
            <person name="Lindquist E."/>
            <person name="Mehrabi R."/>
            <person name="Ohm R.A."/>
            <person name="Owen T.J."/>
            <person name="Salamov A."/>
            <person name="Schwelm A."/>
            <person name="Schijlen E."/>
            <person name="Sun H."/>
            <person name="van den Burg H.A."/>
            <person name="van Ham R.C.H.J."/>
            <person name="Zhang S."/>
            <person name="Goodwin S.B."/>
            <person name="Grigoriev I.V."/>
            <person name="Collemare J."/>
            <person name="Bradshaw R.E."/>
        </authorList>
    </citation>
    <scope>NUCLEOTIDE SEQUENCE [LARGE SCALE GENOMIC DNA]</scope>
    <source>
        <strain evidence="2">NZE10 / CBS 128990</strain>
    </source>
</reference>
<sequence>MPQLMMLHRQSRVPQRSLERLCSRSMVWRVAEIFSHIKQLEARRRIRERCAPVCCATSDVKLTQCGGAGVDSGTSGCC</sequence>
<organism evidence="1 2">
    <name type="scientific">Dothistroma septosporum (strain NZE10 / CBS 128990)</name>
    <name type="common">Red band needle blight fungus</name>
    <name type="synonym">Mycosphaerella pini</name>
    <dbReference type="NCBI Taxonomy" id="675120"/>
    <lineage>
        <taxon>Eukaryota</taxon>
        <taxon>Fungi</taxon>
        <taxon>Dikarya</taxon>
        <taxon>Ascomycota</taxon>
        <taxon>Pezizomycotina</taxon>
        <taxon>Dothideomycetes</taxon>
        <taxon>Dothideomycetidae</taxon>
        <taxon>Mycosphaerellales</taxon>
        <taxon>Mycosphaerellaceae</taxon>
        <taxon>Dothistroma</taxon>
    </lineage>
</organism>
<dbReference type="EMBL" id="KB446546">
    <property type="protein sequence ID" value="EME38998.1"/>
    <property type="molecule type" value="Genomic_DNA"/>
</dbReference>
<keyword evidence="2" id="KW-1185">Reference proteome</keyword>
<name>M2WJ47_DOTSN</name>
<evidence type="ECO:0000313" key="1">
    <source>
        <dbReference type="EMBL" id="EME38998.1"/>
    </source>
</evidence>
<accession>M2WJ47</accession>
<dbReference type="HOGENOM" id="CLU_2622005_0_0_1"/>